<evidence type="ECO:0000256" key="3">
    <source>
        <dbReference type="ARBA" id="ARBA00022722"/>
    </source>
</evidence>
<dbReference type="PANTHER" id="PTHR34072">
    <property type="entry name" value="ENZYMATIC POLYPROTEIN-RELATED"/>
    <property type="match status" value="1"/>
</dbReference>
<dbReference type="SUPFAM" id="SSF56672">
    <property type="entry name" value="DNA/RNA polymerases"/>
    <property type="match status" value="1"/>
</dbReference>
<dbReference type="InterPro" id="IPR041373">
    <property type="entry name" value="RT_RNaseH"/>
</dbReference>
<dbReference type="GO" id="GO:0003964">
    <property type="term" value="F:RNA-directed DNA polymerase activity"/>
    <property type="evidence" value="ECO:0007669"/>
    <property type="project" value="UniProtKB-KW"/>
</dbReference>
<evidence type="ECO:0000256" key="6">
    <source>
        <dbReference type="ARBA" id="ARBA00022918"/>
    </source>
</evidence>
<accession>A0A5B6VMZ9</accession>
<name>A0A5B6VMZ9_9ROSI</name>
<dbReference type="GO" id="GO:0004519">
    <property type="term" value="F:endonuclease activity"/>
    <property type="evidence" value="ECO:0007669"/>
    <property type="project" value="UniProtKB-KW"/>
</dbReference>
<evidence type="ECO:0000256" key="1">
    <source>
        <dbReference type="ARBA" id="ARBA00022679"/>
    </source>
</evidence>
<keyword evidence="6" id="KW-0695">RNA-directed DNA polymerase</keyword>
<keyword evidence="3" id="KW-0540">Nuclease</keyword>
<protein>
    <submittedName>
        <fullName evidence="8">CCHC-type integrase</fullName>
    </submittedName>
</protein>
<evidence type="ECO:0000256" key="4">
    <source>
        <dbReference type="ARBA" id="ARBA00022759"/>
    </source>
</evidence>
<organism evidence="8 9">
    <name type="scientific">Gossypium australe</name>
    <dbReference type="NCBI Taxonomy" id="47621"/>
    <lineage>
        <taxon>Eukaryota</taxon>
        <taxon>Viridiplantae</taxon>
        <taxon>Streptophyta</taxon>
        <taxon>Embryophyta</taxon>
        <taxon>Tracheophyta</taxon>
        <taxon>Spermatophyta</taxon>
        <taxon>Magnoliopsida</taxon>
        <taxon>eudicotyledons</taxon>
        <taxon>Gunneridae</taxon>
        <taxon>Pentapetalae</taxon>
        <taxon>rosids</taxon>
        <taxon>malvids</taxon>
        <taxon>Malvales</taxon>
        <taxon>Malvaceae</taxon>
        <taxon>Malvoideae</taxon>
        <taxon>Gossypium</taxon>
    </lineage>
</organism>
<feature type="domain" description="Reverse transcriptase RNase H-like" evidence="7">
    <location>
        <begin position="21"/>
        <end position="104"/>
    </location>
</feature>
<dbReference type="GO" id="GO:0016787">
    <property type="term" value="F:hydrolase activity"/>
    <property type="evidence" value="ECO:0007669"/>
    <property type="project" value="UniProtKB-KW"/>
</dbReference>
<comment type="caution">
    <text evidence="8">The sequence shown here is derived from an EMBL/GenBank/DDBJ whole genome shotgun (WGS) entry which is preliminary data.</text>
</comment>
<dbReference type="OrthoDB" id="415724at2759"/>
<keyword evidence="1" id="KW-0808">Transferase</keyword>
<keyword evidence="5" id="KW-0378">Hydrolase</keyword>
<evidence type="ECO:0000256" key="5">
    <source>
        <dbReference type="ARBA" id="ARBA00022801"/>
    </source>
</evidence>
<proteinExistence type="predicted"/>
<dbReference type="Pfam" id="PF17917">
    <property type="entry name" value="RT_RNaseH"/>
    <property type="match status" value="1"/>
</dbReference>
<keyword evidence="9" id="KW-1185">Reference proteome</keyword>
<dbReference type="AlphaFoldDB" id="A0A5B6VMZ9"/>
<keyword evidence="2" id="KW-0548">Nucleotidyltransferase</keyword>
<reference evidence="9" key="1">
    <citation type="journal article" date="2019" name="Plant Biotechnol. J.">
        <title>Genome sequencing of the Australian wild diploid species Gossypium australe highlights disease resistance and delayed gland morphogenesis.</title>
        <authorList>
            <person name="Cai Y."/>
            <person name="Cai X."/>
            <person name="Wang Q."/>
            <person name="Wang P."/>
            <person name="Zhang Y."/>
            <person name="Cai C."/>
            <person name="Xu Y."/>
            <person name="Wang K."/>
            <person name="Zhou Z."/>
            <person name="Wang C."/>
            <person name="Geng S."/>
            <person name="Li B."/>
            <person name="Dong Q."/>
            <person name="Hou Y."/>
            <person name="Wang H."/>
            <person name="Ai P."/>
            <person name="Liu Z."/>
            <person name="Yi F."/>
            <person name="Sun M."/>
            <person name="An G."/>
            <person name="Cheng J."/>
            <person name="Zhang Y."/>
            <person name="Shi Q."/>
            <person name="Xie Y."/>
            <person name="Shi X."/>
            <person name="Chang Y."/>
            <person name="Huang F."/>
            <person name="Chen Y."/>
            <person name="Hong S."/>
            <person name="Mi L."/>
            <person name="Sun Q."/>
            <person name="Zhang L."/>
            <person name="Zhou B."/>
            <person name="Peng R."/>
            <person name="Zhang X."/>
            <person name="Liu F."/>
        </authorList>
    </citation>
    <scope>NUCLEOTIDE SEQUENCE [LARGE SCALE GENOMIC DNA]</scope>
    <source>
        <strain evidence="9">cv. PA1801</strain>
    </source>
</reference>
<dbReference type="EMBL" id="SMMG02000006">
    <property type="protein sequence ID" value="KAA3470521.1"/>
    <property type="molecule type" value="Genomic_DNA"/>
</dbReference>
<dbReference type="InterPro" id="IPR043502">
    <property type="entry name" value="DNA/RNA_pol_sf"/>
</dbReference>
<evidence type="ECO:0000313" key="9">
    <source>
        <dbReference type="Proteomes" id="UP000325315"/>
    </source>
</evidence>
<evidence type="ECO:0000256" key="2">
    <source>
        <dbReference type="ARBA" id="ARBA00022695"/>
    </source>
</evidence>
<gene>
    <name evidence="8" type="ORF">EPI10_016226</name>
</gene>
<dbReference type="Proteomes" id="UP000325315">
    <property type="component" value="Unassembled WGS sequence"/>
</dbReference>
<keyword evidence="4" id="KW-0255">Endonuclease</keyword>
<evidence type="ECO:0000259" key="7">
    <source>
        <dbReference type="Pfam" id="PF17917"/>
    </source>
</evidence>
<evidence type="ECO:0000313" key="8">
    <source>
        <dbReference type="EMBL" id="KAA3470521.1"/>
    </source>
</evidence>
<sequence length="106" mass="12280">MSRTINKLKPVLTQALPESGKDYVVFNDASQTSLRCVLMQDSKVVAYASRQLWPYECNYPTHDLDLIVVVFSLKIWRLYLYGENCIIYTGHKSLKYLLAQKELNSM</sequence>
<dbReference type="PANTHER" id="PTHR34072:SF59">
    <property type="entry name" value="CCHC-TYPE INTEGRASE"/>
    <property type="match status" value="1"/>
</dbReference>